<evidence type="ECO:0000256" key="8">
    <source>
        <dbReference type="SAM" id="MobiDB-lite"/>
    </source>
</evidence>
<proteinExistence type="inferred from homology"/>
<evidence type="ECO:0000313" key="10">
    <source>
        <dbReference type="EMBL" id="SCG49409.1"/>
    </source>
</evidence>
<keyword evidence="5 7" id="KW-1133">Transmembrane helix</keyword>
<feature type="transmembrane region" description="Helical" evidence="7">
    <location>
        <begin position="297"/>
        <end position="321"/>
    </location>
</feature>
<dbReference type="InterPro" id="IPR000515">
    <property type="entry name" value="MetI-like"/>
</dbReference>
<dbReference type="AlphaFoldDB" id="A0A1C5HTR3"/>
<keyword evidence="4 7" id="KW-0812">Transmembrane</keyword>
<dbReference type="PROSITE" id="PS50928">
    <property type="entry name" value="ABC_TM1"/>
    <property type="match status" value="1"/>
</dbReference>
<dbReference type="CDD" id="cd06261">
    <property type="entry name" value="TM_PBP2"/>
    <property type="match status" value="1"/>
</dbReference>
<accession>A0A1C5HTR3</accession>
<feature type="region of interest" description="Disordered" evidence="8">
    <location>
        <begin position="1"/>
        <end position="25"/>
    </location>
</feature>
<evidence type="ECO:0000256" key="1">
    <source>
        <dbReference type="ARBA" id="ARBA00004651"/>
    </source>
</evidence>
<evidence type="ECO:0000256" key="5">
    <source>
        <dbReference type="ARBA" id="ARBA00022989"/>
    </source>
</evidence>
<feature type="transmembrane region" description="Helical" evidence="7">
    <location>
        <begin position="239"/>
        <end position="259"/>
    </location>
</feature>
<dbReference type="SUPFAM" id="SSF160964">
    <property type="entry name" value="MalF N-terminal region-like"/>
    <property type="match status" value="1"/>
</dbReference>
<feature type="transmembrane region" description="Helical" evidence="7">
    <location>
        <begin position="99"/>
        <end position="122"/>
    </location>
</feature>
<protein>
    <submittedName>
        <fullName evidence="10">Cellobiose transport system permease protein</fullName>
    </submittedName>
</protein>
<gene>
    <name evidence="10" type="ORF">GA0074704_2341</name>
</gene>
<sequence>MSFPLDTAAPPGPARPPETPAAHRRRPVGRTLNRLDVRYTPYLFVLPFFVIFAIFGLYPIAYTFWIALTDRSPLNSTISFVGLDNFVELLTDDPQFWNAVLNTFGMFALSTVPQLLLALVLANALNRKLRAQTFFRMAIAMPIITSTAVVALIFSMIYAKEFGLVNWVLDTVGLDPIDWRANRFASWFAISTMVDWRWVGYNALIYLAAMQSISKDVYEAASLDGASRRRQFWSITIPQLRPTIIFTLIISTIGGLQLFTEPLMFTSGAGALSGGTEGQFQTITMYLLDVMNQRFRWGYAGAVALVLFFLIALMSTVNYLLARRISSDK</sequence>
<evidence type="ECO:0000256" key="7">
    <source>
        <dbReference type="RuleBase" id="RU363032"/>
    </source>
</evidence>
<comment type="subcellular location">
    <subcellularLocation>
        <location evidence="1 7">Cell membrane</location>
        <topology evidence="1 7">Multi-pass membrane protein</topology>
    </subcellularLocation>
</comment>
<name>A0A1C5HTR3_9ACTN</name>
<dbReference type="EMBL" id="LT607751">
    <property type="protein sequence ID" value="SCG49409.1"/>
    <property type="molecule type" value="Genomic_DNA"/>
</dbReference>
<dbReference type="GO" id="GO:0055085">
    <property type="term" value="P:transmembrane transport"/>
    <property type="evidence" value="ECO:0007669"/>
    <property type="project" value="InterPro"/>
</dbReference>
<dbReference type="PANTHER" id="PTHR30193:SF37">
    <property type="entry name" value="INNER MEMBRANE ABC TRANSPORTER PERMEASE PROTEIN YCJO"/>
    <property type="match status" value="1"/>
</dbReference>
<organism evidence="10 11">
    <name type="scientific">Micromonospora siamensis</name>
    <dbReference type="NCBI Taxonomy" id="299152"/>
    <lineage>
        <taxon>Bacteria</taxon>
        <taxon>Bacillati</taxon>
        <taxon>Actinomycetota</taxon>
        <taxon>Actinomycetes</taxon>
        <taxon>Micromonosporales</taxon>
        <taxon>Micromonosporaceae</taxon>
        <taxon>Micromonospora</taxon>
    </lineage>
</organism>
<evidence type="ECO:0000256" key="6">
    <source>
        <dbReference type="ARBA" id="ARBA00023136"/>
    </source>
</evidence>
<dbReference type="SUPFAM" id="SSF161098">
    <property type="entry name" value="MetI-like"/>
    <property type="match status" value="1"/>
</dbReference>
<keyword evidence="3" id="KW-1003">Cell membrane</keyword>
<feature type="transmembrane region" description="Helical" evidence="7">
    <location>
        <begin position="134"/>
        <end position="159"/>
    </location>
</feature>
<evidence type="ECO:0000313" key="11">
    <source>
        <dbReference type="Proteomes" id="UP000198210"/>
    </source>
</evidence>
<feature type="compositionally biased region" description="Pro residues" evidence="8">
    <location>
        <begin position="10"/>
        <end position="19"/>
    </location>
</feature>
<dbReference type="InterPro" id="IPR035906">
    <property type="entry name" value="MetI-like_sf"/>
</dbReference>
<dbReference type="GO" id="GO:0005886">
    <property type="term" value="C:plasma membrane"/>
    <property type="evidence" value="ECO:0007669"/>
    <property type="project" value="UniProtKB-SubCell"/>
</dbReference>
<evidence type="ECO:0000256" key="4">
    <source>
        <dbReference type="ARBA" id="ARBA00022692"/>
    </source>
</evidence>
<dbReference type="PANTHER" id="PTHR30193">
    <property type="entry name" value="ABC TRANSPORTER PERMEASE PROTEIN"/>
    <property type="match status" value="1"/>
</dbReference>
<dbReference type="InterPro" id="IPR051393">
    <property type="entry name" value="ABC_transporter_permease"/>
</dbReference>
<dbReference type="Gene3D" id="1.10.3720.10">
    <property type="entry name" value="MetI-like"/>
    <property type="match status" value="1"/>
</dbReference>
<dbReference type="Pfam" id="PF00528">
    <property type="entry name" value="BPD_transp_1"/>
    <property type="match status" value="1"/>
</dbReference>
<dbReference type="Proteomes" id="UP000198210">
    <property type="component" value="Chromosome I"/>
</dbReference>
<keyword evidence="2 7" id="KW-0813">Transport</keyword>
<dbReference type="RefSeq" id="WP_088970531.1">
    <property type="nucleotide sequence ID" value="NZ_JBHLYF010000006.1"/>
</dbReference>
<comment type="similarity">
    <text evidence="7">Belongs to the binding-protein-dependent transport system permease family.</text>
</comment>
<reference evidence="10 11" key="1">
    <citation type="submission" date="2016-06" db="EMBL/GenBank/DDBJ databases">
        <authorList>
            <person name="Kjaerup R.B."/>
            <person name="Dalgaard T.S."/>
            <person name="Juul-Madsen H.R."/>
        </authorList>
    </citation>
    <scope>NUCLEOTIDE SEQUENCE [LARGE SCALE GENOMIC DNA]</scope>
    <source>
        <strain evidence="10 11">DSM 45097</strain>
    </source>
</reference>
<evidence type="ECO:0000256" key="2">
    <source>
        <dbReference type="ARBA" id="ARBA00022448"/>
    </source>
</evidence>
<keyword evidence="11" id="KW-1185">Reference proteome</keyword>
<feature type="transmembrane region" description="Helical" evidence="7">
    <location>
        <begin position="42"/>
        <end position="68"/>
    </location>
</feature>
<evidence type="ECO:0000259" key="9">
    <source>
        <dbReference type="PROSITE" id="PS50928"/>
    </source>
</evidence>
<keyword evidence="6 7" id="KW-0472">Membrane</keyword>
<feature type="domain" description="ABC transmembrane type-1" evidence="9">
    <location>
        <begin position="100"/>
        <end position="318"/>
    </location>
</feature>
<evidence type="ECO:0000256" key="3">
    <source>
        <dbReference type="ARBA" id="ARBA00022475"/>
    </source>
</evidence>